<protein>
    <submittedName>
        <fullName evidence="5">Acetyl-CoA C-acetyltransferase</fullName>
    </submittedName>
</protein>
<dbReference type="Proteomes" id="UP000184363">
    <property type="component" value="Unassembled WGS sequence"/>
</dbReference>
<dbReference type="PANTHER" id="PTHR18919">
    <property type="entry name" value="ACETYL-COA C-ACYLTRANSFERASE"/>
    <property type="match status" value="1"/>
</dbReference>
<keyword evidence="2 5" id="KW-0808">Transferase</keyword>
<reference evidence="5 6" key="1">
    <citation type="submission" date="2016-11" db="EMBL/GenBank/DDBJ databases">
        <authorList>
            <person name="Jaros S."/>
            <person name="Januszkiewicz K."/>
            <person name="Wedrychowicz H."/>
        </authorList>
    </citation>
    <scope>NUCLEOTIDE SEQUENCE [LARGE SCALE GENOMIC DNA]</scope>
    <source>
        <strain evidence="5 6">DSM 43832</strain>
    </source>
</reference>
<dbReference type="Gene3D" id="3.40.47.10">
    <property type="match status" value="1"/>
</dbReference>
<dbReference type="GO" id="GO:0016746">
    <property type="term" value="F:acyltransferase activity"/>
    <property type="evidence" value="ECO:0007669"/>
    <property type="project" value="UniProtKB-KW"/>
</dbReference>
<dbReference type="EMBL" id="FRAP01000003">
    <property type="protein sequence ID" value="SHK15475.1"/>
    <property type="molecule type" value="Genomic_DNA"/>
</dbReference>
<dbReference type="InterPro" id="IPR040771">
    <property type="entry name" value="TLP1_add_C"/>
</dbReference>
<gene>
    <name evidence="5" type="ORF">SAMN05443637_103105</name>
</gene>
<dbReference type="AlphaFoldDB" id="A0A1M6Q5L4"/>
<accession>A0A1M6Q5L4</accession>
<dbReference type="STRING" id="1848.SAMN05443637_103105"/>
<keyword evidence="3" id="KW-0012">Acyltransferase</keyword>
<sequence>MLVGAGQVLGNRAREVSAAREPAELVLAAVDAAAADAGAPGLLAAADTITTVRTTSWAYADLAGRIGAHVGARPAHTGDTTVGGHWPAALLEQAAARIACGESRVAVIAGGEAMASLNALRAAGVDPVDAGWSTEPGGPPAFDPDELGSPAMQAAGIVLPARVYPLFHSAHRHAAGLSPAASIARSAGLCAAFTEVAATNPVAWNPTVRSAAEIAEPGPGNRMVCEPYTLAQNAMPFVDQAAAVVVTSLAAARAHGVPEDRIVYVEGGAGARDTADVLARPSFATSAALADALDRTAAGVDATRLEVVDVYSCFPIVPELVAEHLGLPVAAVAGVTGGHNAFGGPLSTYTLHALVAVTQRLRAGGGRALVHGNGGYLTHQHALLLSRDPVVYRGDPQPRTVTGVAPPLVPVPDIAEVTVEAATVEHSRDGAPKQGFLVARLADGSRIAGCTPPGDPDAARALSLYRAGELREIVGTRVRVTRKNGHVLVEAQP</sequence>
<evidence type="ECO:0000313" key="5">
    <source>
        <dbReference type="EMBL" id="SHK15475.1"/>
    </source>
</evidence>
<proteinExistence type="inferred from homology"/>
<name>A0A1M6Q5L4_PSETH</name>
<dbReference type="PANTHER" id="PTHR18919:SF139">
    <property type="entry name" value="THIOLASE-LIKE PROTEIN TYPE 1 ADDITIONAL C-TERMINAL DOMAIN-CONTAINING PROTEIN"/>
    <property type="match status" value="1"/>
</dbReference>
<comment type="similarity">
    <text evidence="1">Belongs to the thiolase-like superfamily. Thiolase family.</text>
</comment>
<dbReference type="InterPro" id="IPR016039">
    <property type="entry name" value="Thiolase-like"/>
</dbReference>
<evidence type="ECO:0000256" key="1">
    <source>
        <dbReference type="ARBA" id="ARBA00010982"/>
    </source>
</evidence>
<dbReference type="Pfam" id="PF18313">
    <property type="entry name" value="TLP1_add_C"/>
    <property type="match status" value="1"/>
</dbReference>
<evidence type="ECO:0000256" key="2">
    <source>
        <dbReference type="ARBA" id="ARBA00022679"/>
    </source>
</evidence>
<evidence type="ECO:0000256" key="3">
    <source>
        <dbReference type="ARBA" id="ARBA00023315"/>
    </source>
</evidence>
<dbReference type="SUPFAM" id="SSF53901">
    <property type="entry name" value="Thiolase-like"/>
    <property type="match status" value="1"/>
</dbReference>
<evidence type="ECO:0000313" key="6">
    <source>
        <dbReference type="Proteomes" id="UP000184363"/>
    </source>
</evidence>
<feature type="domain" description="Thiolase-like protein type 1 additional C-terminal" evidence="4">
    <location>
        <begin position="415"/>
        <end position="461"/>
    </location>
</feature>
<organism evidence="5 6">
    <name type="scientific">Pseudonocardia thermophila</name>
    <dbReference type="NCBI Taxonomy" id="1848"/>
    <lineage>
        <taxon>Bacteria</taxon>
        <taxon>Bacillati</taxon>
        <taxon>Actinomycetota</taxon>
        <taxon>Actinomycetes</taxon>
        <taxon>Pseudonocardiales</taxon>
        <taxon>Pseudonocardiaceae</taxon>
        <taxon>Pseudonocardia</taxon>
    </lineage>
</organism>
<evidence type="ECO:0000259" key="4">
    <source>
        <dbReference type="Pfam" id="PF18313"/>
    </source>
</evidence>
<dbReference type="Gene3D" id="2.40.50.840">
    <property type="match status" value="1"/>
</dbReference>
<keyword evidence="6" id="KW-1185">Reference proteome</keyword>